<reference evidence="3 4" key="1">
    <citation type="submission" date="2019-08" db="EMBL/GenBank/DDBJ databases">
        <title>In-depth cultivation of the pig gut microbiome towards novel bacterial diversity and tailored functional studies.</title>
        <authorList>
            <person name="Wylensek D."/>
            <person name="Hitch T.C.A."/>
            <person name="Clavel T."/>
        </authorList>
    </citation>
    <scope>NUCLEOTIDE SEQUENCE [LARGE SCALE GENOMIC DNA]</scope>
    <source>
        <strain evidence="3 4">Bifido-178-WT-2B</strain>
    </source>
</reference>
<organism evidence="3 4">
    <name type="scientific">Lactobacillus porci</name>
    <dbReference type="NCBI Taxonomy" id="2012477"/>
    <lineage>
        <taxon>Bacteria</taxon>
        <taxon>Bacillati</taxon>
        <taxon>Bacillota</taxon>
        <taxon>Bacilli</taxon>
        <taxon>Lactobacillales</taxon>
        <taxon>Lactobacillaceae</taxon>
        <taxon>Lactobacillus</taxon>
    </lineage>
</organism>
<feature type="compositionally biased region" description="Acidic residues" evidence="2">
    <location>
        <begin position="130"/>
        <end position="149"/>
    </location>
</feature>
<evidence type="ECO:0000313" key="4">
    <source>
        <dbReference type="Proteomes" id="UP000438120"/>
    </source>
</evidence>
<feature type="region of interest" description="Disordered" evidence="2">
    <location>
        <begin position="120"/>
        <end position="169"/>
    </location>
</feature>
<keyword evidence="4" id="KW-1185">Reference proteome</keyword>
<dbReference type="OrthoDB" id="2157217at2"/>
<feature type="coiled-coil region" evidence="1">
    <location>
        <begin position="92"/>
        <end position="119"/>
    </location>
</feature>
<keyword evidence="1" id="KW-0175">Coiled coil</keyword>
<dbReference type="Proteomes" id="UP000438120">
    <property type="component" value="Unassembled WGS sequence"/>
</dbReference>
<evidence type="ECO:0000313" key="3">
    <source>
        <dbReference type="EMBL" id="MST86971.1"/>
    </source>
</evidence>
<dbReference type="EMBL" id="VUMX01000010">
    <property type="protein sequence ID" value="MST86971.1"/>
    <property type="molecule type" value="Genomic_DNA"/>
</dbReference>
<dbReference type="AlphaFoldDB" id="A0A6A8MDW5"/>
<evidence type="ECO:0000256" key="2">
    <source>
        <dbReference type="SAM" id="MobiDB-lite"/>
    </source>
</evidence>
<proteinExistence type="predicted"/>
<dbReference type="InterPro" id="IPR009061">
    <property type="entry name" value="DNA-bd_dom_put_sf"/>
</dbReference>
<protein>
    <submittedName>
        <fullName evidence="3">MerR family transcriptional regulator</fullName>
    </submittedName>
</protein>
<name>A0A6A8MDW5_9LACO</name>
<dbReference type="SUPFAM" id="SSF46955">
    <property type="entry name" value="Putative DNA-binding domain"/>
    <property type="match status" value="1"/>
</dbReference>
<dbReference type="Gene3D" id="1.10.1660.10">
    <property type="match status" value="1"/>
</dbReference>
<sequence>MSETSERKKTSEAAKELGISENTLRKYSKIVEEVTGNPAYFAHQKNARLYSPEDLEKLRQLVAKSKEPGQTLLQAASGIFAKENSEKIAQVVASLQKTIESQNQVIDSLKEELSSLKEAQKPAAPADDVLGWDDIPDLPADDADEEADLDLPLTPEQKRERVVADMHRSDEEVHRALMDKVQEHAQKAAPTHRTLADMQLKSKKRPWWKRIF</sequence>
<accession>A0A6A8MDW5</accession>
<feature type="compositionally biased region" description="Basic and acidic residues" evidence="2">
    <location>
        <begin position="156"/>
        <end position="169"/>
    </location>
</feature>
<evidence type="ECO:0000256" key="1">
    <source>
        <dbReference type="SAM" id="Coils"/>
    </source>
</evidence>
<dbReference type="RefSeq" id="WP_154548277.1">
    <property type="nucleotide sequence ID" value="NZ_VUMX01000010.1"/>
</dbReference>
<comment type="caution">
    <text evidence="3">The sequence shown here is derived from an EMBL/GenBank/DDBJ whole genome shotgun (WGS) entry which is preliminary data.</text>
</comment>
<gene>
    <name evidence="3" type="ORF">FYJ62_04805</name>
</gene>